<accession>A0A5B7DJR0</accession>
<protein>
    <submittedName>
        <fullName evidence="1">Uncharacterized protein</fullName>
    </submittedName>
</protein>
<keyword evidence="2" id="KW-1185">Reference proteome</keyword>
<gene>
    <name evidence="1" type="ORF">E2C01_014193</name>
</gene>
<evidence type="ECO:0000313" key="2">
    <source>
        <dbReference type="Proteomes" id="UP000324222"/>
    </source>
</evidence>
<sequence>MWSPHFVHKFIEGATVVFGRYQSPQLPCTGGDYWRSENTVAEKEEEDAQGEKECCLRSDLSPRSRLACLPLAVPQDAPVSLPPSTQQTLALYATLAPDGHAFWPPLRRTLTVSTTGQSYIDLATFTSDLYFVHAPPSTPPATVWPHRPPCGPSWPLHT</sequence>
<organism evidence="1 2">
    <name type="scientific">Portunus trituberculatus</name>
    <name type="common">Swimming crab</name>
    <name type="synonym">Neptunus trituberculatus</name>
    <dbReference type="NCBI Taxonomy" id="210409"/>
    <lineage>
        <taxon>Eukaryota</taxon>
        <taxon>Metazoa</taxon>
        <taxon>Ecdysozoa</taxon>
        <taxon>Arthropoda</taxon>
        <taxon>Crustacea</taxon>
        <taxon>Multicrustacea</taxon>
        <taxon>Malacostraca</taxon>
        <taxon>Eumalacostraca</taxon>
        <taxon>Eucarida</taxon>
        <taxon>Decapoda</taxon>
        <taxon>Pleocyemata</taxon>
        <taxon>Brachyura</taxon>
        <taxon>Eubrachyura</taxon>
        <taxon>Portunoidea</taxon>
        <taxon>Portunidae</taxon>
        <taxon>Portuninae</taxon>
        <taxon>Portunus</taxon>
    </lineage>
</organism>
<reference evidence="1 2" key="1">
    <citation type="submission" date="2019-05" db="EMBL/GenBank/DDBJ databases">
        <title>Another draft genome of Portunus trituberculatus and its Hox gene families provides insights of decapod evolution.</title>
        <authorList>
            <person name="Jeong J.-H."/>
            <person name="Song I."/>
            <person name="Kim S."/>
            <person name="Choi T."/>
            <person name="Kim D."/>
            <person name="Ryu S."/>
            <person name="Kim W."/>
        </authorList>
    </citation>
    <scope>NUCLEOTIDE SEQUENCE [LARGE SCALE GENOMIC DNA]</scope>
    <source>
        <tissue evidence="1">Muscle</tissue>
    </source>
</reference>
<dbReference type="Proteomes" id="UP000324222">
    <property type="component" value="Unassembled WGS sequence"/>
</dbReference>
<evidence type="ECO:0000313" key="1">
    <source>
        <dbReference type="EMBL" id="MPC21216.1"/>
    </source>
</evidence>
<comment type="caution">
    <text evidence="1">The sequence shown here is derived from an EMBL/GenBank/DDBJ whole genome shotgun (WGS) entry which is preliminary data.</text>
</comment>
<dbReference type="AlphaFoldDB" id="A0A5B7DJR0"/>
<name>A0A5B7DJR0_PORTR</name>
<proteinExistence type="predicted"/>
<dbReference type="EMBL" id="VSRR010000953">
    <property type="protein sequence ID" value="MPC21216.1"/>
    <property type="molecule type" value="Genomic_DNA"/>
</dbReference>